<feature type="compositionally biased region" description="Basic residues" evidence="1">
    <location>
        <begin position="20"/>
        <end position="29"/>
    </location>
</feature>
<keyword evidence="3" id="KW-1185">Reference proteome</keyword>
<proteinExistence type="predicted"/>
<feature type="compositionally biased region" description="Polar residues" evidence="1">
    <location>
        <begin position="1"/>
        <end position="16"/>
    </location>
</feature>
<evidence type="ECO:0000256" key="1">
    <source>
        <dbReference type="SAM" id="MobiDB-lite"/>
    </source>
</evidence>
<evidence type="ECO:0000313" key="2">
    <source>
        <dbReference type="EMBL" id="CAL1395143.1"/>
    </source>
</evidence>
<dbReference type="Proteomes" id="UP001497516">
    <property type="component" value="Chromosome 6"/>
</dbReference>
<sequence>MAWGEISNNMENSNPTHLCHFSKKKKSKSRSKEAIIEEPNPQQPPPFEKPQEDQQGNQVSPRVGIEHLTHAFPENLPKQFKAKLLWLQDLP</sequence>
<name>A0AAV2FBI2_9ROSI</name>
<protein>
    <submittedName>
        <fullName evidence="2">Uncharacterized protein</fullName>
    </submittedName>
</protein>
<evidence type="ECO:0000313" key="3">
    <source>
        <dbReference type="Proteomes" id="UP001497516"/>
    </source>
</evidence>
<feature type="region of interest" description="Disordered" evidence="1">
    <location>
        <begin position="1"/>
        <end position="62"/>
    </location>
</feature>
<dbReference type="EMBL" id="OZ034819">
    <property type="protein sequence ID" value="CAL1395143.1"/>
    <property type="molecule type" value="Genomic_DNA"/>
</dbReference>
<gene>
    <name evidence="2" type="ORF">LTRI10_LOCUS35596</name>
</gene>
<organism evidence="2 3">
    <name type="scientific">Linum trigynum</name>
    <dbReference type="NCBI Taxonomy" id="586398"/>
    <lineage>
        <taxon>Eukaryota</taxon>
        <taxon>Viridiplantae</taxon>
        <taxon>Streptophyta</taxon>
        <taxon>Embryophyta</taxon>
        <taxon>Tracheophyta</taxon>
        <taxon>Spermatophyta</taxon>
        <taxon>Magnoliopsida</taxon>
        <taxon>eudicotyledons</taxon>
        <taxon>Gunneridae</taxon>
        <taxon>Pentapetalae</taxon>
        <taxon>rosids</taxon>
        <taxon>fabids</taxon>
        <taxon>Malpighiales</taxon>
        <taxon>Linaceae</taxon>
        <taxon>Linum</taxon>
    </lineage>
</organism>
<accession>A0AAV2FBI2</accession>
<reference evidence="2 3" key="1">
    <citation type="submission" date="2024-04" db="EMBL/GenBank/DDBJ databases">
        <authorList>
            <person name="Fracassetti M."/>
        </authorList>
    </citation>
    <scope>NUCLEOTIDE SEQUENCE [LARGE SCALE GENOMIC DNA]</scope>
</reference>
<dbReference type="AlphaFoldDB" id="A0AAV2FBI2"/>